<dbReference type="AlphaFoldDB" id="A0A4R2QCS1"/>
<evidence type="ECO:0000313" key="11">
    <source>
        <dbReference type="Proteomes" id="UP000294911"/>
    </source>
</evidence>
<comment type="caution">
    <text evidence="10">The sequence shown here is derived from an EMBL/GenBank/DDBJ whole genome shotgun (WGS) entry which is preliminary data.</text>
</comment>
<dbReference type="EMBL" id="SLXQ01000013">
    <property type="protein sequence ID" value="TCP46767.1"/>
    <property type="molecule type" value="Genomic_DNA"/>
</dbReference>
<evidence type="ECO:0000256" key="5">
    <source>
        <dbReference type="ARBA" id="ARBA00022692"/>
    </source>
</evidence>
<dbReference type="Proteomes" id="UP000294911">
    <property type="component" value="Unassembled WGS sequence"/>
</dbReference>
<dbReference type="RefSeq" id="WP_132879459.1">
    <property type="nucleotide sequence ID" value="NZ_SLXQ01000013.1"/>
</dbReference>
<dbReference type="InterPro" id="IPR050297">
    <property type="entry name" value="LipidA_mod_glycosyltrf_83"/>
</dbReference>
<dbReference type="Pfam" id="PF13231">
    <property type="entry name" value="PMT_2"/>
    <property type="match status" value="1"/>
</dbReference>
<sequence length="517" mass="57125">MSATLSEPTSRPTSELAPFARGPVLAIAGAMGLLMLLTIGRYGYFGDELYFITAGKHLDWGYADQPPLIPLIAAGMDSMFPGSLVALRLPSVLITACGAVITALLARELGGKRGAQVVAVTASASSPFLLACAGHWMATQMLDPFLWTLLTWLVVRWVRTRQDNILLLAGLVTAVAVQVKMLIPVFWIMIVLAVLILGPRQLLGRPKLRFAGALTLLSALPTLIWQTANGWPQLEMQKAISYEQFLAGGDYFFVPAVLVMLGLLSGAVLACYGLWRLLSAPEMRAYRFLGFAALGVLVFVLVSQGRPYYIAGLFALCWAVGAVELRREGEKPRWRRWWSWSVSWPAWALSALFAISFLPLNPVTVQDDQPLYNPINLPEAETGWPEVAEDAARAYARLTPAQRANTALLTGSYWQASALDFYGPSVGLRDVQVYSPHRGYWFFGKPPEDTKAVLFVGGHSEYLNDFFGTVRKAGTIRNSVQVDNTKLGATIFYAEQPRADWDTLWPRMHLYNFMPEE</sequence>
<evidence type="ECO:0000256" key="3">
    <source>
        <dbReference type="ARBA" id="ARBA00022676"/>
    </source>
</evidence>
<feature type="transmembrane region" description="Helical" evidence="8">
    <location>
        <begin position="210"/>
        <end position="231"/>
    </location>
</feature>
<evidence type="ECO:0000256" key="2">
    <source>
        <dbReference type="ARBA" id="ARBA00022475"/>
    </source>
</evidence>
<evidence type="ECO:0000256" key="1">
    <source>
        <dbReference type="ARBA" id="ARBA00004651"/>
    </source>
</evidence>
<keyword evidence="4 10" id="KW-0808">Transferase</keyword>
<reference evidence="10 11" key="1">
    <citation type="submission" date="2019-03" db="EMBL/GenBank/DDBJ databases">
        <title>Genomic Encyclopedia of Type Strains, Phase IV (KMG-IV): sequencing the most valuable type-strain genomes for metagenomic binning, comparative biology and taxonomic classification.</title>
        <authorList>
            <person name="Goeker M."/>
        </authorList>
    </citation>
    <scope>NUCLEOTIDE SEQUENCE [LARGE SCALE GENOMIC DNA]</scope>
    <source>
        <strain evidence="10 11">DSM 45765</strain>
    </source>
</reference>
<dbReference type="InterPro" id="IPR038731">
    <property type="entry name" value="RgtA/B/C-like"/>
</dbReference>
<feature type="transmembrane region" description="Helical" evidence="8">
    <location>
        <begin position="85"/>
        <end position="105"/>
    </location>
</feature>
<dbReference type="PANTHER" id="PTHR33908:SF11">
    <property type="entry name" value="MEMBRANE PROTEIN"/>
    <property type="match status" value="1"/>
</dbReference>
<evidence type="ECO:0000259" key="9">
    <source>
        <dbReference type="Pfam" id="PF13231"/>
    </source>
</evidence>
<gene>
    <name evidence="10" type="ORF">EV191_11343</name>
</gene>
<evidence type="ECO:0000256" key="4">
    <source>
        <dbReference type="ARBA" id="ARBA00022679"/>
    </source>
</evidence>
<dbReference type="GO" id="GO:0005886">
    <property type="term" value="C:plasma membrane"/>
    <property type="evidence" value="ECO:0007669"/>
    <property type="project" value="UniProtKB-SubCell"/>
</dbReference>
<name>A0A4R2QCS1_9PSEU</name>
<dbReference type="GO" id="GO:0009103">
    <property type="term" value="P:lipopolysaccharide biosynthetic process"/>
    <property type="evidence" value="ECO:0007669"/>
    <property type="project" value="UniProtKB-ARBA"/>
</dbReference>
<feature type="transmembrane region" description="Helical" evidence="8">
    <location>
        <begin position="308"/>
        <end position="325"/>
    </location>
</feature>
<feature type="transmembrane region" description="Helical" evidence="8">
    <location>
        <begin position="24"/>
        <end position="44"/>
    </location>
</feature>
<feature type="domain" description="Glycosyltransferase RgtA/B/C/D-like" evidence="9">
    <location>
        <begin position="64"/>
        <end position="225"/>
    </location>
</feature>
<dbReference type="GO" id="GO:0016763">
    <property type="term" value="F:pentosyltransferase activity"/>
    <property type="evidence" value="ECO:0007669"/>
    <property type="project" value="TreeGrafter"/>
</dbReference>
<feature type="transmembrane region" description="Helical" evidence="8">
    <location>
        <begin position="165"/>
        <end position="198"/>
    </location>
</feature>
<keyword evidence="6 8" id="KW-1133">Transmembrane helix</keyword>
<keyword evidence="7 8" id="KW-0472">Membrane</keyword>
<dbReference type="OrthoDB" id="5166595at2"/>
<comment type="subcellular location">
    <subcellularLocation>
        <location evidence="1">Cell membrane</location>
        <topology evidence="1">Multi-pass membrane protein</topology>
    </subcellularLocation>
</comment>
<protein>
    <submittedName>
        <fullName evidence="10">Dolichyl-phosphate-mannose-protein mannosyltransferase</fullName>
    </submittedName>
</protein>
<keyword evidence="3 10" id="KW-0328">Glycosyltransferase</keyword>
<proteinExistence type="predicted"/>
<evidence type="ECO:0000256" key="8">
    <source>
        <dbReference type="SAM" id="Phobius"/>
    </source>
</evidence>
<dbReference type="PANTHER" id="PTHR33908">
    <property type="entry name" value="MANNOSYLTRANSFERASE YKCB-RELATED"/>
    <property type="match status" value="1"/>
</dbReference>
<feature type="transmembrane region" description="Helical" evidence="8">
    <location>
        <begin position="251"/>
        <end position="273"/>
    </location>
</feature>
<evidence type="ECO:0000313" key="10">
    <source>
        <dbReference type="EMBL" id="TCP46767.1"/>
    </source>
</evidence>
<evidence type="ECO:0000256" key="6">
    <source>
        <dbReference type="ARBA" id="ARBA00022989"/>
    </source>
</evidence>
<organism evidence="10 11">
    <name type="scientific">Tamaricihabitans halophyticus</name>
    <dbReference type="NCBI Taxonomy" id="1262583"/>
    <lineage>
        <taxon>Bacteria</taxon>
        <taxon>Bacillati</taxon>
        <taxon>Actinomycetota</taxon>
        <taxon>Actinomycetes</taxon>
        <taxon>Pseudonocardiales</taxon>
        <taxon>Pseudonocardiaceae</taxon>
        <taxon>Tamaricihabitans</taxon>
    </lineage>
</organism>
<keyword evidence="11" id="KW-1185">Reference proteome</keyword>
<accession>A0A4R2QCS1</accession>
<evidence type="ECO:0000256" key="7">
    <source>
        <dbReference type="ARBA" id="ARBA00023136"/>
    </source>
</evidence>
<feature type="transmembrane region" description="Helical" evidence="8">
    <location>
        <begin position="337"/>
        <end position="360"/>
    </location>
</feature>
<keyword evidence="2" id="KW-1003">Cell membrane</keyword>
<keyword evidence="5 8" id="KW-0812">Transmembrane</keyword>
<feature type="transmembrane region" description="Helical" evidence="8">
    <location>
        <begin position="117"/>
        <end position="138"/>
    </location>
</feature>
<feature type="transmembrane region" description="Helical" evidence="8">
    <location>
        <begin position="285"/>
        <end position="302"/>
    </location>
</feature>